<dbReference type="RefSeq" id="WP_301372664.1">
    <property type="nucleotide sequence ID" value="NZ_JAPZCX010000023.1"/>
</dbReference>
<evidence type="ECO:0000313" key="1">
    <source>
        <dbReference type="EMBL" id="MDN5071585.1"/>
    </source>
</evidence>
<reference evidence="1" key="1">
    <citation type="submission" date="2022-12" db="EMBL/GenBank/DDBJ databases">
        <authorList>
            <person name="Uljanovas D."/>
        </authorList>
    </citation>
    <scope>NUCLEOTIDE SEQUENCE</scope>
    <source>
        <strain evidence="1">RCM69</strain>
    </source>
</reference>
<proteinExistence type="predicted"/>
<dbReference type="AlphaFoldDB" id="A0AAW7Q100"/>
<dbReference type="EMBL" id="JAPZCX010000023">
    <property type="protein sequence ID" value="MDN5071585.1"/>
    <property type="molecule type" value="Genomic_DNA"/>
</dbReference>
<organism evidence="1 2">
    <name type="scientific">Aliarcobacter butzleri</name>
    <dbReference type="NCBI Taxonomy" id="28197"/>
    <lineage>
        <taxon>Bacteria</taxon>
        <taxon>Pseudomonadati</taxon>
        <taxon>Campylobacterota</taxon>
        <taxon>Epsilonproteobacteria</taxon>
        <taxon>Campylobacterales</taxon>
        <taxon>Arcobacteraceae</taxon>
        <taxon>Aliarcobacter</taxon>
    </lineage>
</organism>
<gene>
    <name evidence="1" type="ORF">O8C76_11175</name>
</gene>
<accession>A0AAW7Q100</accession>
<evidence type="ECO:0000313" key="2">
    <source>
        <dbReference type="Proteomes" id="UP001170288"/>
    </source>
</evidence>
<dbReference type="Proteomes" id="UP001170288">
    <property type="component" value="Unassembled WGS sequence"/>
</dbReference>
<name>A0AAW7Q100_9BACT</name>
<sequence>MFIQLVLYYYNNFTYTIGNDELQKSYKIDINYFFIGFKNEYFIKYFEELIENNNKEESIILLNAIPLKLDYKEILVRALNFLEDEILDEKIIRLLQKDIYPKEVYEKLLNENVYIHGLLNHFDFMKEKVNNELDLLSFISENLSNINISAQIDEIIDYLKDTEKTIREMSLERKIR</sequence>
<comment type="caution">
    <text evidence="1">The sequence shown here is derived from an EMBL/GenBank/DDBJ whole genome shotgun (WGS) entry which is preliminary data.</text>
</comment>
<protein>
    <submittedName>
        <fullName evidence="1">Uncharacterized protein</fullName>
    </submittedName>
</protein>
<reference evidence="1" key="2">
    <citation type="journal article" date="2023" name="Microorganisms">
        <title>Genomic Characterization of Arcobacter butzleri Strains Isolated from Various Sources in Lithuania.</title>
        <authorList>
            <person name="Uljanovas D."/>
            <person name="Golz G."/>
            <person name="Fleischmann S."/>
            <person name="Kudirkiene E."/>
            <person name="Kasetiene N."/>
            <person name="Grineviciene A."/>
            <person name="Tamuleviciene E."/>
            <person name="Aksomaitiene J."/>
            <person name="Alter T."/>
            <person name="Malakauskas M."/>
        </authorList>
    </citation>
    <scope>NUCLEOTIDE SEQUENCE</scope>
    <source>
        <strain evidence="1">RCM69</strain>
    </source>
</reference>